<evidence type="ECO:0000256" key="1">
    <source>
        <dbReference type="ARBA" id="ARBA00004477"/>
    </source>
</evidence>
<evidence type="ECO:0000256" key="9">
    <source>
        <dbReference type="SAM" id="Phobius"/>
    </source>
</evidence>
<evidence type="ECO:0000256" key="6">
    <source>
        <dbReference type="ARBA" id="ARBA00022989"/>
    </source>
</evidence>
<evidence type="ECO:0000256" key="7">
    <source>
        <dbReference type="ARBA" id="ARBA00023136"/>
    </source>
</evidence>
<dbReference type="PIRSF" id="PIRSF017207">
    <property type="entry name" value="UCP017207_TM-p85"/>
    <property type="match status" value="1"/>
</dbReference>
<comment type="subcellular location">
    <subcellularLocation>
        <location evidence="1">Endoplasmic reticulum membrane</location>
        <topology evidence="1">Multi-pass membrane protein</topology>
    </subcellularLocation>
</comment>
<keyword evidence="6 9" id="KW-1133">Transmembrane helix</keyword>
<evidence type="ECO:0000256" key="5">
    <source>
        <dbReference type="ARBA" id="ARBA00022824"/>
    </source>
</evidence>
<comment type="caution">
    <text evidence="10">The sequence shown here is derived from an EMBL/GenBank/DDBJ whole genome shotgun (WGS) entry which is preliminary data.</text>
</comment>
<proteinExistence type="inferred from homology"/>
<keyword evidence="5" id="KW-0256">Endoplasmic reticulum</keyword>
<accession>A0ABR3Q3R4</accession>
<evidence type="ECO:0000313" key="11">
    <source>
        <dbReference type="Proteomes" id="UP001565368"/>
    </source>
</evidence>
<organism evidence="10 11">
    <name type="scientific">Vanrija albida</name>
    <dbReference type="NCBI Taxonomy" id="181172"/>
    <lineage>
        <taxon>Eukaryota</taxon>
        <taxon>Fungi</taxon>
        <taxon>Dikarya</taxon>
        <taxon>Basidiomycota</taxon>
        <taxon>Agaricomycotina</taxon>
        <taxon>Tremellomycetes</taxon>
        <taxon>Trichosporonales</taxon>
        <taxon>Trichosporonaceae</taxon>
        <taxon>Vanrija</taxon>
    </lineage>
</organism>
<reference evidence="10 11" key="1">
    <citation type="submission" date="2023-08" db="EMBL/GenBank/DDBJ databases">
        <title>Annotated Genome Sequence of Vanrija albida AlHP1.</title>
        <authorList>
            <person name="Herzog R."/>
        </authorList>
    </citation>
    <scope>NUCLEOTIDE SEQUENCE [LARGE SCALE GENOMIC DNA]</scope>
    <source>
        <strain evidence="10 11">AlHP1</strain>
    </source>
</reference>
<evidence type="ECO:0000256" key="8">
    <source>
        <dbReference type="PIRNR" id="PIRNR017207"/>
    </source>
</evidence>
<dbReference type="EMBL" id="JBBXJM010000004">
    <property type="protein sequence ID" value="KAL1409172.1"/>
    <property type="molecule type" value="Genomic_DNA"/>
</dbReference>
<gene>
    <name evidence="10" type="ORF">Q8F55_006002</name>
</gene>
<keyword evidence="7 8" id="KW-0472">Membrane</keyword>
<keyword evidence="4 9" id="KW-0812">Transmembrane</keyword>
<evidence type="ECO:0000256" key="2">
    <source>
        <dbReference type="ARBA" id="ARBA00007715"/>
    </source>
</evidence>
<feature type="transmembrane region" description="Helical" evidence="9">
    <location>
        <begin position="76"/>
        <end position="97"/>
    </location>
</feature>
<dbReference type="Proteomes" id="UP001565368">
    <property type="component" value="Unassembled WGS sequence"/>
</dbReference>
<dbReference type="RefSeq" id="XP_069209116.1">
    <property type="nucleotide sequence ID" value="XM_069354474.1"/>
</dbReference>
<comment type="similarity">
    <text evidence="2 8">Belongs to the EMC4 family.</text>
</comment>
<protein>
    <recommendedName>
        <fullName evidence="3 8">ER membrane protein complex subunit 4</fullName>
    </recommendedName>
</protein>
<evidence type="ECO:0000313" key="10">
    <source>
        <dbReference type="EMBL" id="KAL1409172.1"/>
    </source>
</evidence>
<keyword evidence="11" id="KW-1185">Reference proteome</keyword>
<evidence type="ECO:0000256" key="3">
    <source>
        <dbReference type="ARBA" id="ARBA00020820"/>
    </source>
</evidence>
<dbReference type="InterPro" id="IPR009445">
    <property type="entry name" value="TMEM85/Emc4"/>
</dbReference>
<evidence type="ECO:0000256" key="4">
    <source>
        <dbReference type="ARBA" id="ARBA00022692"/>
    </source>
</evidence>
<name>A0ABR3Q3R4_9TREE</name>
<dbReference type="PANTHER" id="PTHR19315">
    <property type="entry name" value="ER MEMBRANE PROTEIN COMPLEX SUBUNIT 4"/>
    <property type="match status" value="1"/>
</dbReference>
<dbReference type="Pfam" id="PF06417">
    <property type="entry name" value="EMC4"/>
    <property type="match status" value="1"/>
</dbReference>
<dbReference type="GeneID" id="95987045"/>
<feature type="transmembrane region" description="Helical" evidence="9">
    <location>
        <begin position="117"/>
        <end position="137"/>
    </location>
</feature>
<sequence length="173" mass="18468">MVFLDYASQPPKNLPPPPGFATGKEVKAGQATASSKAAGSSTELKLKRAWEVAFAPGKSLPMQAIMLYFSGSGVQIFSLGMIFMLVTGPLSAVSGILRTFEPFRIVGADGKPSYTLLIPPMAVFVLCQAAVFGLGLYKCWTMGILPSGAADWLQFETRPDAPEWSSVRSLIFG</sequence>